<evidence type="ECO:0000256" key="3">
    <source>
        <dbReference type="ARBA" id="ARBA00022630"/>
    </source>
</evidence>
<keyword evidence="4" id="KW-0288">FMN</keyword>
<dbReference type="Gene3D" id="3.40.109.10">
    <property type="entry name" value="NADH Oxidase"/>
    <property type="match status" value="1"/>
</dbReference>
<evidence type="ECO:0000313" key="7">
    <source>
        <dbReference type="EMBL" id="MDQ0361966.1"/>
    </source>
</evidence>
<evidence type="ECO:0000256" key="5">
    <source>
        <dbReference type="ARBA" id="ARBA00023002"/>
    </source>
</evidence>
<comment type="similarity">
    <text evidence="2">Belongs to the nitroreductase family.</text>
</comment>
<keyword evidence="5" id="KW-0560">Oxidoreductase</keyword>
<evidence type="ECO:0000256" key="1">
    <source>
        <dbReference type="ARBA" id="ARBA00001917"/>
    </source>
</evidence>
<accession>A0ABU0E4Y0</accession>
<evidence type="ECO:0000313" key="8">
    <source>
        <dbReference type="Proteomes" id="UP001230220"/>
    </source>
</evidence>
<dbReference type="InterPro" id="IPR000415">
    <property type="entry name" value="Nitroreductase-like"/>
</dbReference>
<dbReference type="InterPro" id="IPR029479">
    <property type="entry name" value="Nitroreductase"/>
</dbReference>
<name>A0ABU0E4Y0_9FIRM</name>
<reference evidence="7 8" key="1">
    <citation type="submission" date="2023-07" db="EMBL/GenBank/DDBJ databases">
        <title>Genomic Encyclopedia of Type Strains, Phase IV (KMG-IV): sequencing the most valuable type-strain genomes for metagenomic binning, comparative biology and taxonomic classification.</title>
        <authorList>
            <person name="Goeker M."/>
        </authorList>
    </citation>
    <scope>NUCLEOTIDE SEQUENCE [LARGE SCALE GENOMIC DNA]</scope>
    <source>
        <strain evidence="7 8">DSM 16784</strain>
    </source>
</reference>
<protein>
    <submittedName>
        <fullName evidence="7">Nitroreductase</fullName>
    </submittedName>
</protein>
<keyword evidence="8" id="KW-1185">Reference proteome</keyword>
<dbReference type="EMBL" id="JAUSUR010000005">
    <property type="protein sequence ID" value="MDQ0361966.1"/>
    <property type="molecule type" value="Genomic_DNA"/>
</dbReference>
<sequence>MDLLVSRRSCRSFTDKEVSKEVLDKILYAGICAPSAKNRQNTKLLVFQDKEVIQQLSKLNARVMNSDGDPFYGAPIVVVVFYPNDAATGIQDASLVMGNLMNEAYAQGVGSCWINRAKEMFEFDEGKEILKKYGLEQYIGVGCCILGDPTGEPREKTVDTSRIIYE</sequence>
<dbReference type="CDD" id="cd02136">
    <property type="entry name" value="PnbA_NfnB-like"/>
    <property type="match status" value="1"/>
</dbReference>
<evidence type="ECO:0000256" key="4">
    <source>
        <dbReference type="ARBA" id="ARBA00022643"/>
    </source>
</evidence>
<proteinExistence type="inferred from homology"/>
<dbReference type="SUPFAM" id="SSF55469">
    <property type="entry name" value="FMN-dependent nitroreductase-like"/>
    <property type="match status" value="1"/>
</dbReference>
<evidence type="ECO:0000259" key="6">
    <source>
        <dbReference type="Pfam" id="PF00881"/>
    </source>
</evidence>
<dbReference type="Pfam" id="PF00881">
    <property type="entry name" value="Nitroreductase"/>
    <property type="match status" value="1"/>
</dbReference>
<dbReference type="Proteomes" id="UP001230220">
    <property type="component" value="Unassembled WGS sequence"/>
</dbReference>
<comment type="cofactor">
    <cofactor evidence="1">
        <name>FMN</name>
        <dbReference type="ChEBI" id="CHEBI:58210"/>
    </cofactor>
</comment>
<feature type="domain" description="Nitroreductase" evidence="6">
    <location>
        <begin position="5"/>
        <end position="136"/>
    </location>
</feature>
<dbReference type="PANTHER" id="PTHR43673:SF2">
    <property type="entry name" value="NITROREDUCTASE"/>
    <property type="match status" value="1"/>
</dbReference>
<dbReference type="RefSeq" id="WP_307409154.1">
    <property type="nucleotide sequence ID" value="NZ_JAUSUR010000005.1"/>
</dbReference>
<gene>
    <name evidence="7" type="ORF">J2S15_002719</name>
</gene>
<comment type="caution">
    <text evidence="7">The sequence shown here is derived from an EMBL/GenBank/DDBJ whole genome shotgun (WGS) entry which is preliminary data.</text>
</comment>
<evidence type="ECO:0000256" key="2">
    <source>
        <dbReference type="ARBA" id="ARBA00007118"/>
    </source>
</evidence>
<dbReference type="PANTHER" id="PTHR43673">
    <property type="entry name" value="NAD(P)H NITROREDUCTASE YDGI-RELATED"/>
    <property type="match status" value="1"/>
</dbReference>
<organism evidence="7 8">
    <name type="scientific">Breznakia pachnodae</name>
    <dbReference type="NCBI Taxonomy" id="265178"/>
    <lineage>
        <taxon>Bacteria</taxon>
        <taxon>Bacillati</taxon>
        <taxon>Bacillota</taxon>
        <taxon>Erysipelotrichia</taxon>
        <taxon>Erysipelotrichales</taxon>
        <taxon>Erysipelotrichaceae</taxon>
        <taxon>Breznakia</taxon>
    </lineage>
</organism>
<keyword evidence="3" id="KW-0285">Flavoprotein</keyword>